<keyword evidence="3" id="KW-1185">Reference proteome</keyword>
<dbReference type="Proteomes" id="UP000030640">
    <property type="component" value="Unassembled WGS sequence"/>
</dbReference>
<dbReference type="VEuPathDB" id="PlasmoDB:C922_05505"/>
<proteinExistence type="predicted"/>
<accession>W7A4U1</accession>
<sequence>MLRKLLIGHSEYYKTGEESERENQAKEEEGVEMSPRRIGLHQKRSPYKEARDLLKGGKSKILSNKDYSKASIREPLKFPKAIITAAEGE</sequence>
<evidence type="ECO:0000256" key="1">
    <source>
        <dbReference type="SAM" id="MobiDB-lite"/>
    </source>
</evidence>
<dbReference type="GeneID" id="20040779"/>
<feature type="compositionally biased region" description="Basic and acidic residues" evidence="1">
    <location>
        <begin position="11"/>
        <end position="28"/>
    </location>
</feature>
<protein>
    <submittedName>
        <fullName evidence="2">Uncharacterized protein</fullName>
    </submittedName>
</protein>
<reference evidence="2 3" key="1">
    <citation type="submission" date="2013-02" db="EMBL/GenBank/DDBJ databases">
        <title>The Genome Sequence of Plasmodium inui San Antonio 1.</title>
        <authorList>
            <consortium name="The Broad Institute Genome Sequencing Platform"/>
            <consortium name="The Broad Institute Genome Sequencing Center for Infectious Disease"/>
            <person name="Neafsey D."/>
            <person name="Cheeseman I."/>
            <person name="Volkman S."/>
            <person name="Adams J."/>
            <person name="Walker B."/>
            <person name="Young S.K."/>
            <person name="Zeng Q."/>
            <person name="Gargeya S."/>
            <person name="Fitzgerald M."/>
            <person name="Haas B."/>
            <person name="Abouelleil A."/>
            <person name="Alvarado L."/>
            <person name="Arachchi H.M."/>
            <person name="Berlin A.M."/>
            <person name="Chapman S.B."/>
            <person name="Dewar J."/>
            <person name="Goldberg J."/>
            <person name="Griggs A."/>
            <person name="Gujja S."/>
            <person name="Hansen M."/>
            <person name="Howarth C."/>
            <person name="Imamovic A."/>
            <person name="Larimer J."/>
            <person name="McCowan C."/>
            <person name="Murphy C."/>
            <person name="Neiman D."/>
            <person name="Pearson M."/>
            <person name="Priest M."/>
            <person name="Roberts A."/>
            <person name="Saif S."/>
            <person name="Shea T."/>
            <person name="Sisk P."/>
            <person name="Sykes S."/>
            <person name="Wortman J."/>
            <person name="Nusbaum C."/>
            <person name="Birren B."/>
        </authorList>
    </citation>
    <scope>NUCLEOTIDE SEQUENCE [LARGE SCALE GENOMIC DNA]</scope>
    <source>
        <strain evidence="2 3">San Antonio 1</strain>
    </source>
</reference>
<dbReference type="EMBL" id="KI965543">
    <property type="protein sequence ID" value="EUD64114.1"/>
    <property type="molecule type" value="Genomic_DNA"/>
</dbReference>
<feature type="region of interest" description="Disordered" evidence="1">
    <location>
        <begin position="1"/>
        <end position="48"/>
    </location>
</feature>
<name>W7A4U1_9APIC</name>
<organism evidence="2 3">
    <name type="scientific">Plasmodium inui San Antonio 1</name>
    <dbReference type="NCBI Taxonomy" id="1237626"/>
    <lineage>
        <taxon>Eukaryota</taxon>
        <taxon>Sar</taxon>
        <taxon>Alveolata</taxon>
        <taxon>Apicomplexa</taxon>
        <taxon>Aconoidasida</taxon>
        <taxon>Haemosporida</taxon>
        <taxon>Plasmodiidae</taxon>
        <taxon>Plasmodium</taxon>
        <taxon>Plasmodium (Plasmodium)</taxon>
    </lineage>
</organism>
<dbReference type="RefSeq" id="XP_008819298.1">
    <property type="nucleotide sequence ID" value="XM_008821076.1"/>
</dbReference>
<evidence type="ECO:0000313" key="2">
    <source>
        <dbReference type="EMBL" id="EUD64114.1"/>
    </source>
</evidence>
<gene>
    <name evidence="2" type="ORF">C922_05505</name>
</gene>
<dbReference type="AlphaFoldDB" id="W7A4U1"/>
<evidence type="ECO:0000313" key="3">
    <source>
        <dbReference type="Proteomes" id="UP000030640"/>
    </source>
</evidence>